<name>A0A059DBM2_EUCGR</name>
<evidence type="ECO:0000313" key="3">
    <source>
        <dbReference type="EMBL" id="KCW87801.1"/>
    </source>
</evidence>
<gene>
    <name evidence="3" type="ORF">EUGRSUZ_A00194</name>
</gene>
<dbReference type="AlphaFoldDB" id="A0A059DBM2"/>
<dbReference type="Gramene" id="KCW87801">
    <property type="protein sequence ID" value="KCW87801"/>
    <property type="gene ID" value="EUGRSUZ_A00194"/>
</dbReference>
<accession>A0A059DBM2</accession>
<organism evidence="3">
    <name type="scientific">Eucalyptus grandis</name>
    <name type="common">Flooded gum</name>
    <dbReference type="NCBI Taxonomy" id="71139"/>
    <lineage>
        <taxon>Eukaryota</taxon>
        <taxon>Viridiplantae</taxon>
        <taxon>Streptophyta</taxon>
        <taxon>Embryophyta</taxon>
        <taxon>Tracheophyta</taxon>
        <taxon>Spermatophyta</taxon>
        <taxon>Magnoliopsida</taxon>
        <taxon>eudicotyledons</taxon>
        <taxon>Gunneridae</taxon>
        <taxon>Pentapetalae</taxon>
        <taxon>rosids</taxon>
        <taxon>malvids</taxon>
        <taxon>Myrtales</taxon>
        <taxon>Myrtaceae</taxon>
        <taxon>Myrtoideae</taxon>
        <taxon>Eucalypteae</taxon>
        <taxon>Eucalyptus</taxon>
    </lineage>
</organism>
<feature type="transmembrane region" description="Helical" evidence="2">
    <location>
        <begin position="51"/>
        <end position="75"/>
    </location>
</feature>
<keyword evidence="2" id="KW-0812">Transmembrane</keyword>
<reference evidence="3" key="1">
    <citation type="submission" date="2013-07" db="EMBL/GenBank/DDBJ databases">
        <title>The genome of Eucalyptus grandis.</title>
        <authorList>
            <person name="Schmutz J."/>
            <person name="Hayes R."/>
            <person name="Myburg A."/>
            <person name="Tuskan G."/>
            <person name="Grattapaglia D."/>
            <person name="Rokhsar D.S."/>
        </authorList>
    </citation>
    <scope>NUCLEOTIDE SEQUENCE</scope>
    <source>
        <tissue evidence="3">Leaf extractions</tissue>
    </source>
</reference>
<proteinExistence type="predicted"/>
<feature type="region of interest" description="Disordered" evidence="1">
    <location>
        <begin position="1"/>
        <end position="29"/>
    </location>
</feature>
<dbReference type="InParanoid" id="A0A059DBM2"/>
<protein>
    <submittedName>
        <fullName evidence="3">Uncharacterized protein</fullName>
    </submittedName>
</protein>
<sequence>MTETPPVFEPFHRDCHPPNPSQEGGKRRWEKKWAERKKWEREGARQTTAAAFLWIFASLMNRSIYYISFFLLLAFKRDGSKDKNRDGSVFYEITSLLRIVNEPLVNGSCCAI</sequence>
<dbReference type="EMBL" id="KK198753">
    <property type="protein sequence ID" value="KCW87801.1"/>
    <property type="molecule type" value="Genomic_DNA"/>
</dbReference>
<keyword evidence="2" id="KW-0472">Membrane</keyword>
<keyword evidence="2" id="KW-1133">Transmembrane helix</keyword>
<evidence type="ECO:0000256" key="1">
    <source>
        <dbReference type="SAM" id="MobiDB-lite"/>
    </source>
</evidence>
<evidence type="ECO:0000256" key="2">
    <source>
        <dbReference type="SAM" id="Phobius"/>
    </source>
</evidence>